<dbReference type="Gene3D" id="3.40.50.280">
    <property type="entry name" value="Cobalamin-binding domain"/>
    <property type="match status" value="1"/>
</dbReference>
<keyword evidence="12 21" id="KW-0949">S-adenosyl-L-methionine</keyword>
<evidence type="ECO:0000259" key="29">
    <source>
        <dbReference type="PROSITE" id="PS51337"/>
    </source>
</evidence>
<dbReference type="GO" id="GO:0008705">
    <property type="term" value="F:methionine synthase activity"/>
    <property type="evidence" value="ECO:0007669"/>
    <property type="project" value="UniProtKB-UniRule"/>
</dbReference>
<evidence type="ECO:0000256" key="1">
    <source>
        <dbReference type="ARBA" id="ARBA00001700"/>
    </source>
</evidence>
<gene>
    <name evidence="30" type="ordered locus">Turpa_2126</name>
</gene>
<comment type="similarity">
    <text evidence="5">Belongs to the vitamin-B12 dependent methionine synthase family.</text>
</comment>
<evidence type="ECO:0000256" key="17">
    <source>
        <dbReference type="ARBA" id="ARBA00023285"/>
    </source>
</evidence>
<feature type="binding site" evidence="23">
    <location>
        <position position="891"/>
    </location>
    <ligand>
        <name>methylcob(III)alamin</name>
        <dbReference type="ChEBI" id="CHEBI:28115"/>
    </ligand>
</feature>
<comment type="function">
    <text evidence="18 21">Catalyzes the transfer of a methyl group from methyl-cobalamin to homocysteine, yielding enzyme-bound cob(I)alamin and methionine. Subsequently, remethylates the cofactor using methyltetrahydrofolate.</text>
</comment>
<dbReference type="STRING" id="869212.Turpa_2126"/>
<dbReference type="InterPro" id="IPR036724">
    <property type="entry name" value="Cobalamin-bd_sf"/>
</dbReference>
<dbReference type="CDD" id="cd02069">
    <property type="entry name" value="methionine_synthase_B12_BD"/>
    <property type="match status" value="1"/>
</dbReference>
<dbReference type="SUPFAM" id="SSF52242">
    <property type="entry name" value="Cobalamin (vitamin B12)-binding domain"/>
    <property type="match status" value="1"/>
</dbReference>
<dbReference type="FunFam" id="3.20.20.330:FF:000001">
    <property type="entry name" value="Methionine synthase"/>
    <property type="match status" value="1"/>
</dbReference>
<dbReference type="PIRSF" id="PIRSF000381">
    <property type="entry name" value="MetH"/>
    <property type="match status" value="1"/>
</dbReference>
<evidence type="ECO:0000256" key="5">
    <source>
        <dbReference type="ARBA" id="ARBA00010398"/>
    </source>
</evidence>
<dbReference type="InterPro" id="IPR003759">
    <property type="entry name" value="Cbl-bd_cap"/>
</dbReference>
<evidence type="ECO:0000256" key="9">
    <source>
        <dbReference type="ARBA" id="ARBA00022605"/>
    </source>
</evidence>
<dbReference type="Pfam" id="PF02965">
    <property type="entry name" value="Met_synt_B12"/>
    <property type="match status" value="1"/>
</dbReference>
<dbReference type="PANTHER" id="PTHR45833:SF1">
    <property type="entry name" value="METHIONINE SYNTHASE"/>
    <property type="match status" value="1"/>
</dbReference>
<dbReference type="GO" id="GO:0031419">
    <property type="term" value="F:cobalamin binding"/>
    <property type="evidence" value="ECO:0007669"/>
    <property type="project" value="UniProtKB-UniRule"/>
</dbReference>
<dbReference type="SUPFAM" id="SSF82282">
    <property type="entry name" value="Homocysteine S-methyltransferase"/>
    <property type="match status" value="1"/>
</dbReference>
<dbReference type="InterPro" id="IPR033706">
    <property type="entry name" value="Met_synthase_B12-bd"/>
</dbReference>
<dbReference type="Gene3D" id="3.20.20.330">
    <property type="entry name" value="Homocysteine-binding-like domain"/>
    <property type="match status" value="1"/>
</dbReference>
<comment type="catalytic activity">
    <reaction evidence="1 21">
        <text>(6S)-5-methyl-5,6,7,8-tetrahydrofolate + L-homocysteine = (6S)-5,6,7,8-tetrahydrofolate + L-methionine</text>
        <dbReference type="Rhea" id="RHEA:11172"/>
        <dbReference type="ChEBI" id="CHEBI:18608"/>
        <dbReference type="ChEBI" id="CHEBI:57453"/>
        <dbReference type="ChEBI" id="CHEBI:57844"/>
        <dbReference type="ChEBI" id="CHEBI:58199"/>
        <dbReference type="EC" id="2.1.1.13"/>
    </reaction>
</comment>
<dbReference type="SMART" id="SM01018">
    <property type="entry name" value="B12-binding_2"/>
    <property type="match status" value="1"/>
</dbReference>
<evidence type="ECO:0000256" key="19">
    <source>
        <dbReference type="ARBA" id="ARBA00031040"/>
    </source>
</evidence>
<keyword evidence="16 21" id="KW-0486">Methionine biosynthesis</keyword>
<feature type="domain" description="Pterin-binding" evidence="26">
    <location>
        <begin position="386"/>
        <end position="647"/>
    </location>
</feature>
<dbReference type="SUPFAM" id="SSF51717">
    <property type="entry name" value="Dihydropteroate synthetase-like"/>
    <property type="match status" value="1"/>
</dbReference>
<dbReference type="Pfam" id="PF02574">
    <property type="entry name" value="S-methyl_trans"/>
    <property type="match status" value="1"/>
</dbReference>
<keyword evidence="15 21" id="KW-0862">Zinc</keyword>
<feature type="binding site" evidence="23">
    <location>
        <begin position="787"/>
        <end position="791"/>
    </location>
    <ligand>
        <name>methylcob(III)alamin</name>
        <dbReference type="ChEBI" id="CHEBI:28115"/>
    </ligand>
</feature>
<dbReference type="InterPro" id="IPR036589">
    <property type="entry name" value="HCY_dom_sf"/>
</dbReference>
<sequence>MPKYTEAEIRAALSERILILDGAMGTMIQRQNLTEADYRNNEKSAPGIPDLTKHEIPLKGNSDLLCLTRPDVITAIHREYIDAGADIIETNSFSSNSISQGDYKLEHLVRELNLAAVKCVADAREAFYASTSSAQAPRKIFIAGALGPTTKTASISPDVNNPAYRATTFDELKACFKEQTLALLEAGVDLLLPETNLDTLNVKAAIVAFEEAFAEVGYRVPVSISVTITDASGRTLSGQTAEAFFNSVRHANPLSIGINCALGAKDMKPHLQSLARVSDVMISCYPNAGLPNAFGGYDETPAMFASDLAVFAKDGLLNIAGGCCGTSPDHIREMVKRVAIEKPRSARSLRAPQGASAKAPGGEALEPTGLHLAGLEPLNVDGSTGFLMIGERTNVTGSPKFKKLILEDKFDEALDVARQQVFAGANIIDVNFDEALLDGEASMTRFLNLIASEPDIARVPIMIDSSKWSVIQAGLKCVQGKGIVNSISLKEGEDKFLEQAKIVKEYGFAMVVMAFDEQGQAATEDDKVRICTRAYKLLTEKAGVSPSDIIFDPNILTVATGIEEHNNYAVDFINATRRIKKECPGCYVSGGVSNVSFSFRGNNAVREAIHSVFLYHAIQAGLDMGIVNAGMLAVYEDIPPELKDLVEDVILNRRSDATERLLAVADKYKSGGKEQVKEDLTWRENTPEERIKHALVKGIDQFVDQDVEELRLKYQPTLRVIEGPLMGGMRVVGELFGAGKMFLPQVVKSARVMKKAVAYLLPFMEAEKAASGASSAQTKVLMATVKGDVHDIGKNIVGVVLACNNYDVHDMGVMVPCDKILEKAREINADVIGLSGLITPSLDEMVYVASEMKKGGFTQPLLIGGATTSAAHTAVKIVPAYDHPVVHVPDASLVTGVLGRLLSEDMRDKYVSEISAEQTQIREDYLSGKKDRQFLSLPDARALAPQLQPAPVKVPNKLGITLLDNVRLGDLVPYIDWSPFFMAWELRGRYPRILKDEVVGAEATKLFNDAQKVLAQILRDKPFTPRGVVGIFPCRRDGDDVIVYADENREKVLHKLHFLRQQKKKDNEQVYFCLADYIQERDYIGGFAVTAGDGAGEYAAQFEKKNDDYSAIMVKALADRFAEAFAEYAHELVRKHTWGNVPDEKLDIEGLIKEEYIGIRPAPGYPASPDHTEKRTLFDWLAVEKNTGINLTESFAMTPPSSVSGLYFAHPESKYFAVGKIDRDQLEDYAARKGKPVGEMERWLRPYLD</sequence>
<comment type="domain">
    <text evidence="21">Modular enzyme with four functionally distinct domains. The isolated Hcy-binding domain catalyzes methyl transfer from free methylcobalamin to homocysteine. The Hcy-binding domain in association with the pterin-binding domain catalyzes the methylation of cob(I)alamin by methyltetrahydrofolate and the methylation of homocysteine. The B12-binding domain binds the cofactor. The AdoMet activation domain binds S-adenosyl-L-methionine. Under aerobic conditions cob(I)alamin can be converted to inactive cob(II)alamin. Reductive methylation by S-adenosyl-L-methionine and flavodoxin regenerates methylcobalamin.</text>
</comment>
<dbReference type="InterPro" id="IPR011005">
    <property type="entry name" value="Dihydropteroate_synth-like_sf"/>
</dbReference>
<dbReference type="FunFam" id="3.40.50.280:FF:000001">
    <property type="entry name" value="Methionine synthase"/>
    <property type="match status" value="1"/>
</dbReference>
<dbReference type="UniPathway" id="UPA00051">
    <property type="reaction ID" value="UER00081"/>
</dbReference>
<dbReference type="PROSITE" id="PS50970">
    <property type="entry name" value="HCY"/>
    <property type="match status" value="1"/>
</dbReference>
<evidence type="ECO:0000259" key="25">
    <source>
        <dbReference type="PROSITE" id="PS50970"/>
    </source>
</evidence>
<dbReference type="Pfam" id="PF00809">
    <property type="entry name" value="Pterin_bind"/>
    <property type="match status" value="1"/>
</dbReference>
<keyword evidence="13 21" id="KW-0479">Metal-binding</keyword>
<keyword evidence="14" id="KW-0677">Repeat</keyword>
<feature type="binding site" evidence="23">
    <location>
        <position position="839"/>
    </location>
    <ligand>
        <name>methylcob(III)alamin</name>
        <dbReference type="ChEBI" id="CHEBI:28115"/>
    </ligand>
</feature>
<dbReference type="PROSITE" id="PS50974">
    <property type="entry name" value="ADOMET_ACTIVATION"/>
    <property type="match status" value="1"/>
</dbReference>
<dbReference type="GO" id="GO:0050667">
    <property type="term" value="P:homocysteine metabolic process"/>
    <property type="evidence" value="ECO:0007669"/>
    <property type="project" value="TreeGrafter"/>
</dbReference>
<evidence type="ECO:0000256" key="10">
    <source>
        <dbReference type="ARBA" id="ARBA00022628"/>
    </source>
</evidence>
<evidence type="ECO:0000256" key="12">
    <source>
        <dbReference type="ARBA" id="ARBA00022691"/>
    </source>
</evidence>
<dbReference type="KEGG" id="tpx:Turpa_2126"/>
<feature type="domain" description="B12-binding N-terminal" evidence="29">
    <location>
        <begin position="678"/>
        <end position="772"/>
    </location>
</feature>
<feature type="binding site" evidence="22 24">
    <location>
        <position position="324"/>
    </location>
    <ligand>
        <name>Zn(2+)</name>
        <dbReference type="ChEBI" id="CHEBI:29105"/>
    </ligand>
</feature>
<proteinExistence type="inferred from homology"/>
<dbReference type="NCBIfam" id="NF007024">
    <property type="entry name" value="PRK09490.1"/>
    <property type="match status" value="1"/>
</dbReference>
<dbReference type="PROSITE" id="PS50972">
    <property type="entry name" value="PTERIN_BINDING"/>
    <property type="match status" value="1"/>
</dbReference>
<evidence type="ECO:0000256" key="14">
    <source>
        <dbReference type="ARBA" id="ARBA00022737"/>
    </source>
</evidence>
<dbReference type="InterPro" id="IPR011822">
    <property type="entry name" value="MetH"/>
</dbReference>
<evidence type="ECO:0000256" key="21">
    <source>
        <dbReference type="PIRNR" id="PIRNR000381"/>
    </source>
</evidence>
<dbReference type="SUPFAM" id="SSF56507">
    <property type="entry name" value="Methionine synthase activation domain-like"/>
    <property type="match status" value="1"/>
</dbReference>
<dbReference type="OrthoDB" id="9803687at2"/>
<evidence type="ECO:0000313" key="31">
    <source>
        <dbReference type="Proteomes" id="UP000006048"/>
    </source>
</evidence>
<evidence type="ECO:0000256" key="3">
    <source>
        <dbReference type="ARBA" id="ARBA00001956"/>
    </source>
</evidence>
<dbReference type="EMBL" id="CP002959">
    <property type="protein sequence ID" value="AFM12772.1"/>
    <property type="molecule type" value="Genomic_DNA"/>
</dbReference>
<protein>
    <recommendedName>
        <fullName evidence="7 20">Methionine synthase</fullName>
        <ecNumber evidence="6 20">2.1.1.13</ecNumber>
    </recommendedName>
    <alternativeName>
        <fullName evidence="19 21">5-methyltetrahydrofolate--homocysteine methyltransferase</fullName>
    </alternativeName>
</protein>
<feature type="binding site" evidence="22 24">
    <location>
        <position position="260"/>
    </location>
    <ligand>
        <name>Zn(2+)</name>
        <dbReference type="ChEBI" id="CHEBI:29105"/>
    </ligand>
</feature>
<reference evidence="30 31" key="1">
    <citation type="submission" date="2012-06" db="EMBL/GenBank/DDBJ databases">
        <title>The complete chromosome of genome of Turneriella parva DSM 21527.</title>
        <authorList>
            <consortium name="US DOE Joint Genome Institute (JGI-PGF)"/>
            <person name="Lucas S."/>
            <person name="Han J."/>
            <person name="Lapidus A."/>
            <person name="Bruce D."/>
            <person name="Goodwin L."/>
            <person name="Pitluck S."/>
            <person name="Peters L."/>
            <person name="Kyrpides N."/>
            <person name="Mavromatis K."/>
            <person name="Ivanova N."/>
            <person name="Mikhailova N."/>
            <person name="Chertkov O."/>
            <person name="Detter J.C."/>
            <person name="Tapia R."/>
            <person name="Han C."/>
            <person name="Land M."/>
            <person name="Hauser L."/>
            <person name="Markowitz V."/>
            <person name="Cheng J.-F."/>
            <person name="Hugenholtz P."/>
            <person name="Woyke T."/>
            <person name="Wu D."/>
            <person name="Gronow S."/>
            <person name="Wellnitz S."/>
            <person name="Brambilla E."/>
            <person name="Klenk H.-P."/>
            <person name="Eisen J.A."/>
        </authorList>
    </citation>
    <scope>NUCLEOTIDE SEQUENCE [LARGE SCALE GENOMIC DNA]</scope>
    <source>
        <strain evidence="31">ATCC BAA-1111 / DSM 21527 / NCTC 11395 / H</strain>
    </source>
</reference>
<evidence type="ECO:0000256" key="23">
    <source>
        <dbReference type="PIRSR" id="PIRSR000381-2"/>
    </source>
</evidence>
<dbReference type="CDD" id="cd00740">
    <property type="entry name" value="MeTr"/>
    <property type="match status" value="1"/>
</dbReference>
<dbReference type="InterPro" id="IPR006158">
    <property type="entry name" value="Cobalamin-bd"/>
</dbReference>
<dbReference type="Pfam" id="PF02310">
    <property type="entry name" value="B12-binding"/>
    <property type="match status" value="1"/>
</dbReference>
<evidence type="ECO:0000259" key="28">
    <source>
        <dbReference type="PROSITE" id="PS51332"/>
    </source>
</evidence>
<dbReference type="InterPro" id="IPR037010">
    <property type="entry name" value="VitB12-dep_Met_synth_activ_sf"/>
</dbReference>
<dbReference type="Gene3D" id="3.20.20.20">
    <property type="entry name" value="Dihydropteroate synthase-like"/>
    <property type="match status" value="1"/>
</dbReference>
<evidence type="ECO:0000256" key="22">
    <source>
        <dbReference type="PIRSR" id="PIRSR000381-1"/>
    </source>
</evidence>
<dbReference type="RefSeq" id="WP_014803278.1">
    <property type="nucleotide sequence ID" value="NC_018020.1"/>
</dbReference>
<evidence type="ECO:0000256" key="4">
    <source>
        <dbReference type="ARBA" id="ARBA00005178"/>
    </source>
</evidence>
<comment type="cofactor">
    <cofactor evidence="3 21 22">
        <name>methylcob(III)alamin</name>
        <dbReference type="ChEBI" id="CHEBI:28115"/>
    </cofactor>
</comment>
<dbReference type="EC" id="2.1.1.13" evidence="6 20"/>
<dbReference type="GO" id="GO:0032259">
    <property type="term" value="P:methylation"/>
    <property type="evidence" value="ECO:0007669"/>
    <property type="project" value="UniProtKB-KW"/>
</dbReference>
<accession>I4B665</accession>
<evidence type="ECO:0000256" key="16">
    <source>
        <dbReference type="ARBA" id="ARBA00023167"/>
    </source>
</evidence>
<comment type="pathway">
    <text evidence="4 21">Amino-acid biosynthesis; L-methionine biosynthesis via de novo pathway; L-methionine from L-homocysteine (MetH route): step 1/1.</text>
</comment>
<dbReference type="PANTHER" id="PTHR45833">
    <property type="entry name" value="METHIONINE SYNTHASE"/>
    <property type="match status" value="1"/>
</dbReference>
<dbReference type="InterPro" id="IPR003726">
    <property type="entry name" value="HCY_dom"/>
</dbReference>
<name>I4B665_TURPD</name>
<feature type="binding site" evidence="23">
    <location>
        <position position="835"/>
    </location>
    <ligand>
        <name>methylcob(III)alamin</name>
        <dbReference type="ChEBI" id="CHEBI:28115"/>
    </ligand>
</feature>
<dbReference type="Gene3D" id="1.10.288.10">
    <property type="entry name" value="Cobalamin-dependent Methionine Synthase, domain 2"/>
    <property type="match status" value="1"/>
</dbReference>
<evidence type="ECO:0000256" key="24">
    <source>
        <dbReference type="PROSITE-ProRule" id="PRU00333"/>
    </source>
</evidence>
<evidence type="ECO:0000256" key="8">
    <source>
        <dbReference type="ARBA" id="ARBA00022603"/>
    </source>
</evidence>
<keyword evidence="10 21" id="KW-0846">Cobalamin</keyword>
<evidence type="ECO:0000259" key="27">
    <source>
        <dbReference type="PROSITE" id="PS50974"/>
    </source>
</evidence>
<dbReference type="HOGENOM" id="CLU_004914_2_0_12"/>
<keyword evidence="17 21" id="KW-0170">Cobalt</keyword>
<dbReference type="Gene3D" id="1.10.1240.10">
    <property type="entry name" value="Methionine synthase domain"/>
    <property type="match status" value="1"/>
</dbReference>
<feature type="binding site" evidence="23">
    <location>
        <position position="976"/>
    </location>
    <ligand>
        <name>S-adenosyl-L-methionine</name>
        <dbReference type="ChEBI" id="CHEBI:59789"/>
    </ligand>
</feature>
<evidence type="ECO:0000256" key="15">
    <source>
        <dbReference type="ARBA" id="ARBA00022833"/>
    </source>
</evidence>
<dbReference type="Gene3D" id="3.10.196.10">
    <property type="entry name" value="Vitamin B12-dependent methionine synthase, activation domain"/>
    <property type="match status" value="1"/>
</dbReference>
<dbReference type="PATRIC" id="fig|869212.3.peg.2133"/>
<feature type="binding site" description="axial binding residue" evidence="22">
    <location>
        <position position="790"/>
    </location>
    <ligand>
        <name>methylcob(III)alamin</name>
        <dbReference type="ChEBI" id="CHEBI:28115"/>
    </ligand>
    <ligandPart>
        <name>Co</name>
        <dbReference type="ChEBI" id="CHEBI:27638"/>
    </ligandPart>
</feature>
<dbReference type="PROSITE" id="PS51337">
    <property type="entry name" value="B12_BINDING_NTER"/>
    <property type="match status" value="1"/>
</dbReference>
<evidence type="ECO:0000259" key="26">
    <source>
        <dbReference type="PROSITE" id="PS50972"/>
    </source>
</evidence>
<dbReference type="SUPFAM" id="SSF47644">
    <property type="entry name" value="Methionine synthase domain"/>
    <property type="match status" value="1"/>
</dbReference>
<feature type="binding site" evidence="22 24">
    <location>
        <position position="323"/>
    </location>
    <ligand>
        <name>Zn(2+)</name>
        <dbReference type="ChEBI" id="CHEBI:29105"/>
    </ligand>
</feature>
<dbReference type="GO" id="GO:0005829">
    <property type="term" value="C:cytosol"/>
    <property type="evidence" value="ECO:0007669"/>
    <property type="project" value="TreeGrafter"/>
</dbReference>
<evidence type="ECO:0000313" key="30">
    <source>
        <dbReference type="EMBL" id="AFM12772.1"/>
    </source>
</evidence>
<keyword evidence="9 21" id="KW-0028">Amino-acid biosynthesis</keyword>
<dbReference type="GO" id="GO:0046653">
    <property type="term" value="P:tetrahydrofolate metabolic process"/>
    <property type="evidence" value="ECO:0007669"/>
    <property type="project" value="TreeGrafter"/>
</dbReference>
<feature type="domain" description="B12-binding" evidence="28">
    <location>
        <begin position="777"/>
        <end position="913"/>
    </location>
</feature>
<dbReference type="NCBIfam" id="TIGR02082">
    <property type="entry name" value="metH"/>
    <property type="match status" value="1"/>
</dbReference>
<evidence type="ECO:0000256" key="7">
    <source>
        <dbReference type="ARBA" id="ARBA00013998"/>
    </source>
</evidence>
<evidence type="ECO:0000256" key="20">
    <source>
        <dbReference type="NCBIfam" id="TIGR02082"/>
    </source>
</evidence>
<dbReference type="AlphaFoldDB" id="I4B665"/>
<dbReference type="InterPro" id="IPR050554">
    <property type="entry name" value="Met_Synthase/Corrinoid"/>
</dbReference>
<dbReference type="InterPro" id="IPR036594">
    <property type="entry name" value="Meth_synthase_dom"/>
</dbReference>
<keyword evidence="11 21" id="KW-0808">Transferase</keyword>
<feature type="binding site" evidence="23">
    <location>
        <begin position="1215"/>
        <end position="1216"/>
    </location>
    <ligand>
        <name>S-adenosyl-L-methionine</name>
        <dbReference type="ChEBI" id="CHEBI:59789"/>
    </ligand>
</feature>
<keyword evidence="31" id="KW-1185">Reference proteome</keyword>
<dbReference type="FunFam" id="3.20.20.20:FF:000002">
    <property type="entry name" value="Methionine synthase"/>
    <property type="match status" value="1"/>
</dbReference>
<dbReference type="PROSITE" id="PS51332">
    <property type="entry name" value="B12_BINDING"/>
    <property type="match status" value="1"/>
</dbReference>
<feature type="binding site" evidence="23">
    <location>
        <position position="1160"/>
    </location>
    <ligand>
        <name>S-adenosyl-L-methionine</name>
        <dbReference type="ChEBI" id="CHEBI:59789"/>
    </ligand>
</feature>
<feature type="domain" description="AdoMet activation" evidence="27">
    <location>
        <begin position="926"/>
        <end position="1249"/>
    </location>
</feature>
<dbReference type="InterPro" id="IPR000489">
    <property type="entry name" value="Pterin-binding_dom"/>
</dbReference>
<comment type="cofactor">
    <cofactor evidence="2 21 24">
        <name>Zn(2+)</name>
        <dbReference type="ChEBI" id="CHEBI:29105"/>
    </cofactor>
</comment>
<evidence type="ECO:0000256" key="18">
    <source>
        <dbReference type="ARBA" id="ARBA00025552"/>
    </source>
</evidence>
<organism evidence="30 31">
    <name type="scientific">Turneriella parva (strain ATCC BAA-1111 / DSM 21527 / NCTC 11395 / H)</name>
    <name type="common">Leptospira parva</name>
    <dbReference type="NCBI Taxonomy" id="869212"/>
    <lineage>
        <taxon>Bacteria</taxon>
        <taxon>Pseudomonadati</taxon>
        <taxon>Spirochaetota</taxon>
        <taxon>Spirochaetia</taxon>
        <taxon>Leptospirales</taxon>
        <taxon>Leptospiraceae</taxon>
        <taxon>Turneriella</taxon>
    </lineage>
</organism>
<feature type="binding site" evidence="23">
    <location>
        <position position="722"/>
    </location>
    <ligand>
        <name>methylcob(III)alamin</name>
        <dbReference type="ChEBI" id="CHEBI:28115"/>
    </ligand>
</feature>
<dbReference type="GO" id="GO:0008270">
    <property type="term" value="F:zinc ion binding"/>
    <property type="evidence" value="ECO:0007669"/>
    <property type="project" value="UniProtKB-UniRule"/>
</dbReference>
<dbReference type="InterPro" id="IPR004223">
    <property type="entry name" value="VitB12-dep_Met_synth_activ_dom"/>
</dbReference>
<evidence type="ECO:0000256" key="6">
    <source>
        <dbReference type="ARBA" id="ARBA00012032"/>
    </source>
</evidence>
<evidence type="ECO:0000256" key="2">
    <source>
        <dbReference type="ARBA" id="ARBA00001947"/>
    </source>
</evidence>
<dbReference type="Pfam" id="PF02607">
    <property type="entry name" value="B12-binding_2"/>
    <property type="match status" value="1"/>
</dbReference>
<evidence type="ECO:0000256" key="11">
    <source>
        <dbReference type="ARBA" id="ARBA00022679"/>
    </source>
</evidence>
<dbReference type="Proteomes" id="UP000006048">
    <property type="component" value="Chromosome"/>
</dbReference>
<keyword evidence="8 21" id="KW-0489">Methyltransferase</keyword>
<dbReference type="FunFam" id="1.10.1240.10:FF:000001">
    <property type="entry name" value="Methionine synthase"/>
    <property type="match status" value="1"/>
</dbReference>
<feature type="domain" description="Hcy-binding" evidence="25">
    <location>
        <begin position="6"/>
        <end position="338"/>
    </location>
</feature>
<evidence type="ECO:0000256" key="13">
    <source>
        <dbReference type="ARBA" id="ARBA00022723"/>
    </source>
</evidence>